<name>A0A4Z0V458_9BACT</name>
<dbReference type="EMBL" id="SJSA01000002">
    <property type="protein sequence ID" value="TGG37140.1"/>
    <property type="molecule type" value="Genomic_DNA"/>
</dbReference>
<dbReference type="AlphaFoldDB" id="A0A4Z0V458"/>
<dbReference type="Proteomes" id="UP000297635">
    <property type="component" value="Unassembled WGS sequence"/>
</dbReference>
<dbReference type="EMBL" id="SJSA01000002">
    <property type="protein sequence ID" value="TGG36188.1"/>
    <property type="molecule type" value="Genomic_DNA"/>
</dbReference>
<dbReference type="EMBL" id="SJSA01000005">
    <property type="protein sequence ID" value="TGG34893.1"/>
    <property type="molecule type" value="Genomic_DNA"/>
</dbReference>
<dbReference type="GeneID" id="82151326"/>
<evidence type="ECO:0000313" key="5">
    <source>
        <dbReference type="EMBL" id="TGG40934.1"/>
    </source>
</evidence>
<geneLocation type="plasmid" evidence="1">
    <name>pTAA-3-3</name>
</geneLocation>
<reference evidence="3 6" key="1">
    <citation type="submission" date="2019-02" db="EMBL/GenBank/DDBJ databases">
        <title>Isolation and identification of novel species under the genus Muribaculum.</title>
        <authorList>
            <person name="Miyake S."/>
            <person name="Ding Y."/>
            <person name="Low A."/>
            <person name="Soh M."/>
            <person name="Seedorf H."/>
        </authorList>
    </citation>
    <scope>NUCLEOTIDE SEQUENCE [LARGE SCALE GENOMIC DNA]</scope>
    <source>
        <strain evidence="3 6">TLL-A3</strain>
        <plasmid evidence="1">pTAA-3-3</plasmid>
    </source>
</reference>
<evidence type="ECO:0000313" key="4">
    <source>
        <dbReference type="EMBL" id="TGG39197.1"/>
    </source>
</evidence>
<dbReference type="EMBL" id="SJSA01000001">
    <property type="protein sequence ID" value="TGG39197.1"/>
    <property type="molecule type" value="Genomic_DNA"/>
</dbReference>
<evidence type="ECO:0008006" key="7">
    <source>
        <dbReference type="Google" id="ProtNLM"/>
    </source>
</evidence>
<keyword evidence="6" id="KW-1185">Reference proteome</keyword>
<dbReference type="EMBL" id="SJSA01000001">
    <property type="protein sequence ID" value="TGG40934.1"/>
    <property type="molecule type" value="Genomic_DNA"/>
</dbReference>
<gene>
    <name evidence="4" type="ORF">EZ315_00145</name>
    <name evidence="5" type="ORF">EZ315_09750</name>
    <name evidence="2" type="ORF">EZ315_09895</name>
    <name evidence="3" type="ORF">EZ315_15225</name>
    <name evidence="1" type="ORF">EZ315_16215</name>
</gene>
<organism evidence="3 6">
    <name type="scientific">Duncaniella freteri</name>
    <dbReference type="NCBI Taxonomy" id="2530391"/>
    <lineage>
        <taxon>Bacteria</taxon>
        <taxon>Pseudomonadati</taxon>
        <taxon>Bacteroidota</taxon>
        <taxon>Bacteroidia</taxon>
        <taxon>Bacteroidales</taxon>
        <taxon>Muribaculaceae</taxon>
        <taxon>Duncaniella</taxon>
    </lineage>
</organism>
<sequence length="318" mass="35611">MFKLCAKIEITGERCWDIGFVSAVEIVRDTEKLTAEAKITLPKKMKWNGSAEIPVHRGDSVRIYLGYNGNLQLAFVGYVRDVGFKTPVVITCEDDMFKLKQMPAQKKAYRSVTIETLLKDQGITYRLNVMGEQSLGAYRVTADTVAALLGRLSEQGIRSFFRYENGEPVLYCGVLFDRDSTPSQVFRSGLNIISDQSLQQQKAENMRLRVKAVSLMPDNKKIKVEVGDADGEHRTLHTYNKTESELKAWAEQEIKRLKRDGLTGSFTTFGASLVDCLDAIGLIIDGKKAGVYQVKKNVIKYGTSGYRQEITLGLRVGD</sequence>
<evidence type="ECO:0000313" key="1">
    <source>
        <dbReference type="EMBL" id="TGG34893.1"/>
    </source>
</evidence>
<accession>A0A4Z0V458</accession>
<proteinExistence type="predicted"/>
<evidence type="ECO:0000313" key="2">
    <source>
        <dbReference type="EMBL" id="TGG36188.1"/>
    </source>
</evidence>
<evidence type="ECO:0000313" key="6">
    <source>
        <dbReference type="Proteomes" id="UP000297635"/>
    </source>
</evidence>
<dbReference type="RefSeq" id="WP_135469459.1">
    <property type="nucleotide sequence ID" value="NZ_SJSA01000001.1"/>
</dbReference>
<protein>
    <recommendedName>
        <fullName evidence="7">Phage late control D family protein</fullName>
    </recommendedName>
</protein>
<evidence type="ECO:0000313" key="3">
    <source>
        <dbReference type="EMBL" id="TGG37140.1"/>
    </source>
</evidence>
<keyword evidence="1" id="KW-0614">Plasmid</keyword>
<comment type="caution">
    <text evidence="3">The sequence shown here is derived from an EMBL/GenBank/DDBJ whole genome shotgun (WGS) entry which is preliminary data.</text>
</comment>